<reference evidence="7" key="1">
    <citation type="submission" date="2019-10" db="EMBL/GenBank/DDBJ databases">
        <authorList>
            <person name="Nor Muhammad N."/>
        </authorList>
    </citation>
    <scope>NUCLEOTIDE SEQUENCE</scope>
</reference>
<feature type="compositionally biased region" description="Polar residues" evidence="5">
    <location>
        <begin position="138"/>
        <end position="151"/>
    </location>
</feature>
<dbReference type="AlphaFoldDB" id="A0A5K1K4X5"/>
<proteinExistence type="predicted"/>
<keyword evidence="2" id="KW-0805">Transcription regulation</keyword>
<evidence type="ECO:0000256" key="5">
    <source>
        <dbReference type="SAM" id="MobiDB-lite"/>
    </source>
</evidence>
<evidence type="ECO:0000256" key="4">
    <source>
        <dbReference type="ARBA" id="ARBA00023242"/>
    </source>
</evidence>
<feature type="domain" description="Velvet" evidence="6">
    <location>
        <begin position="1"/>
        <end position="515"/>
    </location>
</feature>
<feature type="compositionally biased region" description="Pro residues" evidence="5">
    <location>
        <begin position="393"/>
        <end position="403"/>
    </location>
</feature>
<sequence>MIQKTNARTGSTSAAAARQGPASDGPETWGQWSGRKARMCGFGDKDRRPLAPAAVAKMIVRREDGSLVDVECVAVCWGFSHPFLTLPGHGSEIDCSFFLVTVDLWSSDGKHEMNLVLHPTSADRYVPANTPKGKRRGTVTTNTTNQRPSRQSPERSAPTPTTTQYPQPSNTAYSPQGYPFPAQPAPIPESNSFQAVHPYAPPPDSNAPSWGYPPATTSVDRSQPYAPPPALPSIHAINRNASPTTADSAAPEYGAPAQAGPNPSSQDWQIQTPVREDQGNVDYRTWPQQPAYATMEGTTIPPSPATGHPPANADPRDGAYGSVAPGAPGGPAEGYPQQARYSQEPPFTPVQASPTAQQQIDSSMYASASYAQQQHQQQTQSQYHQQGSSYQEPTPPSTIPPLPRHTYTRTLVGPLASNACRLLDEHRKPGVFFLFQDLSIRTEGTFRLRLRLMNVGAPPAPEPRAPCVHTDMSPVLAQTFTDPFVVFSAKRFPGVPDTTALSIALGNQGQKLPLRNRNGSSKQGRKRRRDGSDGSGDESDEA</sequence>
<evidence type="ECO:0000313" key="7">
    <source>
        <dbReference type="EMBL" id="VWP00891.1"/>
    </source>
</evidence>
<dbReference type="Gene3D" id="2.60.40.3960">
    <property type="entry name" value="Velvet domain"/>
    <property type="match status" value="2"/>
</dbReference>
<protein>
    <submittedName>
        <fullName evidence="7">Nonhistone protein 6</fullName>
    </submittedName>
</protein>
<evidence type="ECO:0000256" key="1">
    <source>
        <dbReference type="ARBA" id="ARBA00004123"/>
    </source>
</evidence>
<dbReference type="GO" id="GO:0005634">
    <property type="term" value="C:nucleus"/>
    <property type="evidence" value="ECO:0007669"/>
    <property type="project" value="UniProtKB-SubCell"/>
</dbReference>
<dbReference type="InterPro" id="IPR037525">
    <property type="entry name" value="Velvet_dom"/>
</dbReference>
<evidence type="ECO:0000259" key="6">
    <source>
        <dbReference type="PROSITE" id="PS51821"/>
    </source>
</evidence>
<feature type="compositionally biased region" description="Polar residues" evidence="5">
    <location>
        <begin position="350"/>
        <end position="361"/>
    </location>
</feature>
<organism evidence="7">
    <name type="scientific">Ganoderma boninense</name>
    <dbReference type="NCBI Taxonomy" id="34458"/>
    <lineage>
        <taxon>Eukaryota</taxon>
        <taxon>Fungi</taxon>
        <taxon>Dikarya</taxon>
        <taxon>Basidiomycota</taxon>
        <taxon>Agaricomycotina</taxon>
        <taxon>Agaricomycetes</taxon>
        <taxon>Polyporales</taxon>
        <taxon>Polyporaceae</taxon>
        <taxon>Ganoderma</taxon>
    </lineage>
</organism>
<feature type="region of interest" description="Disordered" evidence="5">
    <location>
        <begin position="123"/>
        <end position="405"/>
    </location>
</feature>
<dbReference type="Pfam" id="PF11754">
    <property type="entry name" value="Velvet"/>
    <property type="match status" value="2"/>
</dbReference>
<feature type="region of interest" description="Disordered" evidence="5">
    <location>
        <begin position="506"/>
        <end position="542"/>
    </location>
</feature>
<feature type="compositionally biased region" description="Low complexity" evidence="5">
    <location>
        <begin position="158"/>
        <end position="168"/>
    </location>
</feature>
<feature type="compositionally biased region" description="Low complexity" evidence="5">
    <location>
        <begin position="362"/>
        <end position="391"/>
    </location>
</feature>
<dbReference type="PROSITE" id="PS51821">
    <property type="entry name" value="VELVET"/>
    <property type="match status" value="1"/>
</dbReference>
<evidence type="ECO:0000256" key="3">
    <source>
        <dbReference type="ARBA" id="ARBA00023163"/>
    </source>
</evidence>
<gene>
    <name evidence="7" type="primary">Q2Q466</name>
</gene>
<accession>A0A5K1K4X5</accession>
<feature type="compositionally biased region" description="Low complexity" evidence="5">
    <location>
        <begin position="7"/>
        <end position="20"/>
    </location>
</feature>
<feature type="region of interest" description="Disordered" evidence="5">
    <location>
        <begin position="1"/>
        <end position="34"/>
    </location>
</feature>
<feature type="compositionally biased region" description="Polar residues" evidence="5">
    <location>
        <begin position="261"/>
        <end position="272"/>
    </location>
</feature>
<keyword evidence="4" id="KW-0539">Nucleus</keyword>
<dbReference type="InterPro" id="IPR021740">
    <property type="entry name" value="Velvet"/>
</dbReference>
<evidence type="ECO:0000256" key="2">
    <source>
        <dbReference type="ARBA" id="ARBA00023015"/>
    </source>
</evidence>
<keyword evidence="3" id="KW-0804">Transcription</keyword>
<dbReference type="PANTHER" id="PTHR33572">
    <property type="entry name" value="SPORE DEVELOPMENT REGULATOR VOSA"/>
    <property type="match status" value="1"/>
</dbReference>
<comment type="subcellular location">
    <subcellularLocation>
        <location evidence="1">Nucleus</location>
    </subcellularLocation>
</comment>
<dbReference type="EMBL" id="LR728914">
    <property type="protein sequence ID" value="VWP00891.1"/>
    <property type="molecule type" value="Genomic_DNA"/>
</dbReference>
<dbReference type="PANTHER" id="PTHR33572:SF3">
    <property type="entry name" value="VELVET COMPLEX SUBUNIT B"/>
    <property type="match status" value="1"/>
</dbReference>
<dbReference type="InterPro" id="IPR038491">
    <property type="entry name" value="Velvet_dom_sf"/>
</dbReference>
<name>A0A5K1K4X5_9APHY</name>